<dbReference type="SUPFAM" id="SSF52799">
    <property type="entry name" value="(Phosphotyrosine protein) phosphatases II"/>
    <property type="match status" value="1"/>
</dbReference>
<dbReference type="PANTHER" id="PTHR47216">
    <property type="match status" value="1"/>
</dbReference>
<feature type="transmembrane region" description="Helical" evidence="1">
    <location>
        <begin position="54"/>
        <end position="75"/>
    </location>
</feature>
<dbReference type="PANTHER" id="PTHR47216:SF4">
    <property type="entry name" value="OS01G0859400 PROTEIN"/>
    <property type="match status" value="1"/>
</dbReference>
<feature type="transmembrane region" description="Helical" evidence="1">
    <location>
        <begin position="132"/>
        <end position="150"/>
    </location>
</feature>
<dbReference type="KEGG" id="cpra:CPter91_3100"/>
<feature type="transmembrane region" description="Helical" evidence="1">
    <location>
        <begin position="16"/>
        <end position="34"/>
    </location>
</feature>
<dbReference type="InterPro" id="IPR036938">
    <property type="entry name" value="PAP2/HPO_sf"/>
</dbReference>
<feature type="transmembrane region" description="Helical" evidence="1">
    <location>
        <begin position="263"/>
        <end position="283"/>
    </location>
</feature>
<feature type="domain" description="Phosphatidic acid phosphatase type 2/haloperoxidase" evidence="2">
    <location>
        <begin position="90"/>
        <end position="202"/>
    </location>
</feature>
<feature type="transmembrane region" description="Helical" evidence="1">
    <location>
        <begin position="157"/>
        <end position="176"/>
    </location>
</feature>
<organism evidence="3 4">
    <name type="scientific">Collimonas pratensis</name>
    <dbReference type="NCBI Taxonomy" id="279113"/>
    <lineage>
        <taxon>Bacteria</taxon>
        <taxon>Pseudomonadati</taxon>
        <taxon>Pseudomonadota</taxon>
        <taxon>Betaproteobacteria</taxon>
        <taxon>Burkholderiales</taxon>
        <taxon>Oxalobacteraceae</taxon>
        <taxon>Collimonas</taxon>
    </lineage>
</organism>
<evidence type="ECO:0000256" key="1">
    <source>
        <dbReference type="SAM" id="Phobius"/>
    </source>
</evidence>
<name>A0A127Q6J3_9BURK</name>
<dbReference type="Pfam" id="PF01569">
    <property type="entry name" value="PAP2"/>
    <property type="match status" value="1"/>
</dbReference>
<keyword evidence="1" id="KW-0472">Membrane</keyword>
<feature type="transmembrane region" description="Helical" evidence="1">
    <location>
        <begin position="211"/>
        <end position="243"/>
    </location>
</feature>
<dbReference type="PROSITE" id="PS00383">
    <property type="entry name" value="TYR_PHOSPHATASE_1"/>
    <property type="match status" value="1"/>
</dbReference>
<keyword evidence="1" id="KW-0812">Transmembrane</keyword>
<evidence type="ECO:0000259" key="2">
    <source>
        <dbReference type="Pfam" id="PF01569"/>
    </source>
</evidence>
<accession>A0A127Q6J3</accession>
<evidence type="ECO:0000313" key="3">
    <source>
        <dbReference type="EMBL" id="AMP05435.1"/>
    </source>
</evidence>
<gene>
    <name evidence="3" type="ORF">CPter91_3100</name>
</gene>
<feature type="transmembrane region" description="Helical" evidence="1">
    <location>
        <begin position="87"/>
        <end position="106"/>
    </location>
</feature>
<sequence>MAATAAITWQMRGRHFIINFLVFTLCYPLANLLAAHSNITRNVALPFESALPFVPWMIIPYLSSGMFFAASFAWVRTADDLRVLSQRLLLATVIATLAFAVYPLQFSMARPAIDNPLFAALFGFLSVVDRPYNQLPSLHVAFCFVFWRALQTSFVPTLARILLTAWLALVAMATVFTYQHQFLDVVTGLMLGLATTLLVRHGRTQANVALYYLLAAGVTLLVGALALHSMLAMYLAVSLLLVSLAYARPDRCFLHKRQGRYPFWIWLLYAPYLLGYWLTWCCVRWRERRRPPFIEISERLWIGRRLSAAEAEQLPPRPVVIDLANELSETPALRNGDYHYFPLLDLRLPDAAMIDEIVELLVRKIGEGHTIYLHCAMGYSRSTLIAKHYMEKIAR</sequence>
<dbReference type="Proteomes" id="UP000074561">
    <property type="component" value="Chromosome"/>
</dbReference>
<protein>
    <submittedName>
        <fullName evidence="3">Dual specificity phosphatase, catalytic domain protein</fullName>
    </submittedName>
</protein>
<dbReference type="InterPro" id="IPR029021">
    <property type="entry name" value="Prot-tyrosine_phosphatase-like"/>
</dbReference>
<dbReference type="OrthoDB" id="256494at2"/>
<dbReference type="SUPFAM" id="SSF48317">
    <property type="entry name" value="Acid phosphatase/Vanadium-dependent haloperoxidase"/>
    <property type="match status" value="1"/>
</dbReference>
<dbReference type="STRING" id="279113.CPter91_3100"/>
<dbReference type="PATRIC" id="fig|279113.9.peg.3065"/>
<dbReference type="EMBL" id="CP013234">
    <property type="protein sequence ID" value="AMP05435.1"/>
    <property type="molecule type" value="Genomic_DNA"/>
</dbReference>
<keyword evidence="1" id="KW-1133">Transmembrane helix</keyword>
<dbReference type="InterPro" id="IPR016130">
    <property type="entry name" value="Tyr_Pase_AS"/>
</dbReference>
<feature type="transmembrane region" description="Helical" evidence="1">
    <location>
        <begin position="182"/>
        <end position="199"/>
    </location>
</feature>
<dbReference type="AlphaFoldDB" id="A0A127Q6J3"/>
<proteinExistence type="predicted"/>
<dbReference type="InterPro" id="IPR000326">
    <property type="entry name" value="PAP2/HPO"/>
</dbReference>
<evidence type="ECO:0000313" key="4">
    <source>
        <dbReference type="Proteomes" id="UP000074561"/>
    </source>
</evidence>
<dbReference type="Gene3D" id="3.90.190.10">
    <property type="entry name" value="Protein tyrosine phosphatase superfamily"/>
    <property type="match status" value="1"/>
</dbReference>
<reference evidence="3 4" key="1">
    <citation type="submission" date="2015-11" db="EMBL/GenBank/DDBJ databases">
        <title>Exploring the genomic traits of fungus-feeding bacterial genus Collimonas.</title>
        <authorList>
            <person name="Song C."/>
            <person name="Schmidt R."/>
            <person name="de Jager V."/>
            <person name="Krzyzanowska D."/>
            <person name="Jongedijk E."/>
            <person name="Cankar K."/>
            <person name="Beekwilder J."/>
            <person name="van Veen A."/>
            <person name="de Boer W."/>
            <person name="van Veen J.A."/>
            <person name="Garbeva P."/>
        </authorList>
    </citation>
    <scope>NUCLEOTIDE SEQUENCE [LARGE SCALE GENOMIC DNA]</scope>
    <source>
        <strain evidence="3 4">Ter91</strain>
    </source>
</reference>
<dbReference type="RefSeq" id="WP_061941389.1">
    <property type="nucleotide sequence ID" value="NZ_CP013234.1"/>
</dbReference>